<name>A0A150GWU1_GONPE</name>
<accession>A0A150GWU1</accession>
<dbReference type="EMBL" id="LSYV01000006">
    <property type="protein sequence ID" value="KXZ54265.1"/>
    <property type="molecule type" value="Genomic_DNA"/>
</dbReference>
<keyword evidence="3" id="KW-1185">Reference proteome</keyword>
<comment type="caution">
    <text evidence="2">The sequence shown here is derived from an EMBL/GenBank/DDBJ whole genome shotgun (WGS) entry which is preliminary data.</text>
</comment>
<dbReference type="AlphaFoldDB" id="A0A150GWU1"/>
<gene>
    <name evidence="2" type="ORF">GPECTOR_5g354</name>
</gene>
<dbReference type="GO" id="GO:0005930">
    <property type="term" value="C:axoneme"/>
    <property type="evidence" value="ECO:0007669"/>
    <property type="project" value="UniProtKB-SubCell"/>
</dbReference>
<protein>
    <submittedName>
        <fullName evidence="2">Uncharacterized protein</fullName>
    </submittedName>
</protein>
<organism evidence="2 3">
    <name type="scientific">Gonium pectorale</name>
    <name type="common">Green alga</name>
    <dbReference type="NCBI Taxonomy" id="33097"/>
    <lineage>
        <taxon>Eukaryota</taxon>
        <taxon>Viridiplantae</taxon>
        <taxon>Chlorophyta</taxon>
        <taxon>core chlorophytes</taxon>
        <taxon>Chlorophyceae</taxon>
        <taxon>CS clade</taxon>
        <taxon>Chlamydomonadales</taxon>
        <taxon>Volvocaceae</taxon>
        <taxon>Gonium</taxon>
    </lineage>
</organism>
<evidence type="ECO:0000256" key="1">
    <source>
        <dbReference type="ARBA" id="ARBA00004430"/>
    </source>
</evidence>
<evidence type="ECO:0000313" key="2">
    <source>
        <dbReference type="EMBL" id="KXZ54265.1"/>
    </source>
</evidence>
<reference evidence="3" key="1">
    <citation type="journal article" date="2016" name="Nat. Commun.">
        <title>The Gonium pectorale genome demonstrates co-option of cell cycle regulation during the evolution of multicellularity.</title>
        <authorList>
            <person name="Hanschen E.R."/>
            <person name="Marriage T.N."/>
            <person name="Ferris P.J."/>
            <person name="Hamaji T."/>
            <person name="Toyoda A."/>
            <person name="Fujiyama A."/>
            <person name="Neme R."/>
            <person name="Noguchi H."/>
            <person name="Minakuchi Y."/>
            <person name="Suzuki M."/>
            <person name="Kawai-Toyooka H."/>
            <person name="Smith D.R."/>
            <person name="Sparks H."/>
            <person name="Anderson J."/>
            <person name="Bakaric R."/>
            <person name="Luria V."/>
            <person name="Karger A."/>
            <person name="Kirschner M.W."/>
            <person name="Durand P.M."/>
            <person name="Michod R.E."/>
            <person name="Nozaki H."/>
            <person name="Olson B.J."/>
        </authorList>
    </citation>
    <scope>NUCLEOTIDE SEQUENCE [LARGE SCALE GENOMIC DNA]</scope>
    <source>
        <strain evidence="3">NIES-2863</strain>
    </source>
</reference>
<evidence type="ECO:0000313" key="3">
    <source>
        <dbReference type="Proteomes" id="UP000075714"/>
    </source>
</evidence>
<sequence length="353" mass="36493">MRAFRFSYISFNTESYTGRLGVVAQAPSPQLICPFVLLPHAVAAAADRCGPLPSVRCLRLSTAEPSTTTGSSLLALPHGIRTLLKLLPNLEDLALGPGCQLPTVGDGGSDAYAALLGAPRLRRLTLPTDCYNDAAICQLRRLTHLELARSGSVTGTMVREMLHFLICRRGSREGLPLPLPDGLRGMGDLTHLTIDGSTLWTAGLTPAGLLACLPPRLEVLQLREHLLCTPSHVGGGGGGGGGGDLAAATRSVPHVLDALLDLRSGTLALGTVPSRDCLASVIQGFGGPSGGRDGGRAPAAATATVAAATTGVRRVQVSELRFHSWDSPASSAFLAVFTATGCELAVCEGVKGL</sequence>
<proteinExistence type="predicted"/>
<dbReference type="Gene3D" id="3.80.10.10">
    <property type="entry name" value="Ribonuclease Inhibitor"/>
    <property type="match status" value="1"/>
</dbReference>
<comment type="subcellular location">
    <subcellularLocation>
        <location evidence="1">Cytoplasm</location>
        <location evidence="1">Cytoskeleton</location>
        <location evidence="1">Cilium axoneme</location>
    </subcellularLocation>
</comment>
<dbReference type="Proteomes" id="UP000075714">
    <property type="component" value="Unassembled WGS sequence"/>
</dbReference>
<dbReference type="SUPFAM" id="SSF52047">
    <property type="entry name" value="RNI-like"/>
    <property type="match status" value="1"/>
</dbReference>
<dbReference type="InterPro" id="IPR032675">
    <property type="entry name" value="LRR_dom_sf"/>
</dbReference>